<dbReference type="PANTHER" id="PTHR35006:SF2">
    <property type="entry name" value="GLYOXALASE FAMILY PROTEIN (AFU_ORTHOLOGUE AFUA_5G14830)"/>
    <property type="match status" value="1"/>
</dbReference>
<name>A0ABU5GQQ5_9GAMM</name>
<feature type="domain" description="VOC" evidence="1">
    <location>
        <begin position="1"/>
        <end position="122"/>
    </location>
</feature>
<dbReference type="InterPro" id="IPR004360">
    <property type="entry name" value="Glyas_Fos-R_dOase_dom"/>
</dbReference>
<dbReference type="Proteomes" id="UP001294570">
    <property type="component" value="Unassembled WGS sequence"/>
</dbReference>
<evidence type="ECO:0000313" key="3">
    <source>
        <dbReference type="Proteomes" id="UP001294570"/>
    </source>
</evidence>
<protein>
    <submittedName>
        <fullName evidence="2">VOC family protein</fullName>
    </submittedName>
</protein>
<dbReference type="CDD" id="cd07262">
    <property type="entry name" value="VOC_like"/>
    <property type="match status" value="1"/>
</dbReference>
<sequence length="126" mass="13648">MINYVTLGVRDIAAAKRFYCDLLAEIGAKLLIDGQRIVFIGKSMTDPMLAICVPFNQEPATPGNGNMVAFSPGSTAAVDALYKKALALGARCEGKPGERMPGIFYGAYVRDADGNKLCFNHFLKHF</sequence>
<dbReference type="InterPro" id="IPR029068">
    <property type="entry name" value="Glyas_Bleomycin-R_OHBP_Dase"/>
</dbReference>
<keyword evidence="3" id="KW-1185">Reference proteome</keyword>
<dbReference type="Gene3D" id="3.10.180.10">
    <property type="entry name" value="2,3-Dihydroxybiphenyl 1,2-Dioxygenase, domain 1"/>
    <property type="match status" value="1"/>
</dbReference>
<dbReference type="PANTHER" id="PTHR35006">
    <property type="entry name" value="GLYOXALASE FAMILY PROTEIN (AFU_ORTHOLOGUE AFUA_5G14830)"/>
    <property type="match status" value="1"/>
</dbReference>
<comment type="caution">
    <text evidence="2">The sequence shown here is derived from an EMBL/GenBank/DDBJ whole genome shotgun (WGS) entry which is preliminary data.</text>
</comment>
<gene>
    <name evidence="2" type="ORF">TOI97_06020</name>
</gene>
<dbReference type="EMBL" id="JAXIVU010000006">
    <property type="protein sequence ID" value="MDY7219124.1"/>
    <property type="molecule type" value="Genomic_DNA"/>
</dbReference>
<proteinExistence type="predicted"/>
<organism evidence="2 3">
    <name type="scientific">Denitrificimonas halotolerans</name>
    <dbReference type="NCBI Taxonomy" id="3098930"/>
    <lineage>
        <taxon>Bacteria</taxon>
        <taxon>Pseudomonadati</taxon>
        <taxon>Pseudomonadota</taxon>
        <taxon>Gammaproteobacteria</taxon>
        <taxon>Pseudomonadales</taxon>
        <taxon>Pseudomonadaceae</taxon>
        <taxon>Denitrificimonas</taxon>
    </lineage>
</organism>
<reference evidence="2 3" key="1">
    <citation type="submission" date="2023-12" db="EMBL/GenBank/DDBJ databases">
        <title>Denitrificimonas halotolerans sp. nov.,a novel species isolated from landfill leachate.</title>
        <authorList>
            <person name="Wang S."/>
        </authorList>
    </citation>
    <scope>NUCLEOTIDE SEQUENCE [LARGE SCALE GENOMIC DNA]</scope>
    <source>
        <strain evidence="2 3">JX-1</strain>
    </source>
</reference>
<dbReference type="RefSeq" id="WP_321553220.1">
    <property type="nucleotide sequence ID" value="NZ_JAXIVU010000006.1"/>
</dbReference>
<dbReference type="InterPro" id="IPR037523">
    <property type="entry name" value="VOC_core"/>
</dbReference>
<accession>A0ABU5GQQ5</accession>
<dbReference type="Pfam" id="PF00903">
    <property type="entry name" value="Glyoxalase"/>
    <property type="match status" value="1"/>
</dbReference>
<dbReference type="PROSITE" id="PS51819">
    <property type="entry name" value="VOC"/>
    <property type="match status" value="1"/>
</dbReference>
<evidence type="ECO:0000313" key="2">
    <source>
        <dbReference type="EMBL" id="MDY7219124.1"/>
    </source>
</evidence>
<dbReference type="SUPFAM" id="SSF54593">
    <property type="entry name" value="Glyoxalase/Bleomycin resistance protein/Dihydroxybiphenyl dioxygenase"/>
    <property type="match status" value="1"/>
</dbReference>
<evidence type="ECO:0000259" key="1">
    <source>
        <dbReference type="PROSITE" id="PS51819"/>
    </source>
</evidence>